<gene>
    <name evidence="2" type="ORF">Cri9333_1322</name>
</gene>
<keyword evidence="1" id="KW-0472">Membrane</keyword>
<dbReference type="PATRIC" id="fig|1173022.3.peg.1435"/>
<dbReference type="Pfam" id="PF11375">
    <property type="entry name" value="DUF3177"/>
    <property type="match status" value="1"/>
</dbReference>
<evidence type="ECO:0000313" key="2">
    <source>
        <dbReference type="EMBL" id="AFZ12220.1"/>
    </source>
</evidence>
<dbReference type="InterPro" id="IPR021515">
    <property type="entry name" value="DUF3177"/>
</dbReference>
<dbReference type="EMBL" id="CP003620">
    <property type="protein sequence ID" value="AFZ12220.1"/>
    <property type="molecule type" value="Genomic_DNA"/>
</dbReference>
<dbReference type="KEGG" id="cep:Cri9333_1322"/>
<dbReference type="OrthoDB" id="517164at2"/>
<dbReference type="eggNOG" id="ENOG502ZC57">
    <property type="taxonomic scope" value="Bacteria"/>
</dbReference>
<feature type="transmembrane region" description="Helical" evidence="1">
    <location>
        <begin position="164"/>
        <end position="185"/>
    </location>
</feature>
<keyword evidence="1" id="KW-0812">Transmembrane</keyword>
<feature type="transmembrane region" description="Helical" evidence="1">
    <location>
        <begin position="69"/>
        <end position="88"/>
    </location>
</feature>
<proteinExistence type="predicted"/>
<dbReference type="Proteomes" id="UP000010472">
    <property type="component" value="Chromosome"/>
</dbReference>
<feature type="transmembrane region" description="Helical" evidence="1">
    <location>
        <begin position="47"/>
        <end position="63"/>
    </location>
</feature>
<protein>
    <recommendedName>
        <fullName evidence="4">DUF3177 family protein</fullName>
    </recommendedName>
</protein>
<name>K9VYH9_9CYAN</name>
<feature type="transmembrane region" description="Helical" evidence="1">
    <location>
        <begin position="108"/>
        <end position="128"/>
    </location>
</feature>
<keyword evidence="1" id="KW-1133">Transmembrane helix</keyword>
<evidence type="ECO:0000313" key="3">
    <source>
        <dbReference type="Proteomes" id="UP000010472"/>
    </source>
</evidence>
<dbReference type="AlphaFoldDB" id="K9VYH9"/>
<organism evidence="2 3">
    <name type="scientific">Crinalium epipsammum PCC 9333</name>
    <dbReference type="NCBI Taxonomy" id="1173022"/>
    <lineage>
        <taxon>Bacteria</taxon>
        <taxon>Bacillati</taxon>
        <taxon>Cyanobacteriota</taxon>
        <taxon>Cyanophyceae</taxon>
        <taxon>Gomontiellales</taxon>
        <taxon>Gomontiellaceae</taxon>
        <taxon>Crinalium</taxon>
    </lineage>
</organism>
<dbReference type="RefSeq" id="WP_015202342.1">
    <property type="nucleotide sequence ID" value="NC_019753.1"/>
</dbReference>
<dbReference type="HOGENOM" id="CLU_093159_0_0_3"/>
<evidence type="ECO:0000256" key="1">
    <source>
        <dbReference type="SAM" id="Phobius"/>
    </source>
</evidence>
<keyword evidence="3" id="KW-1185">Reference proteome</keyword>
<feature type="transmembrane region" description="Helical" evidence="1">
    <location>
        <begin position="15"/>
        <end position="35"/>
    </location>
</feature>
<reference evidence="2 3" key="1">
    <citation type="submission" date="2012-06" db="EMBL/GenBank/DDBJ databases">
        <title>Finished chromosome of genome of Crinalium epipsammum PCC 9333.</title>
        <authorList>
            <consortium name="US DOE Joint Genome Institute"/>
            <person name="Gugger M."/>
            <person name="Coursin T."/>
            <person name="Rippka R."/>
            <person name="Tandeau De Marsac N."/>
            <person name="Huntemann M."/>
            <person name="Wei C.-L."/>
            <person name="Han J."/>
            <person name="Detter J.C."/>
            <person name="Han C."/>
            <person name="Tapia R."/>
            <person name="Davenport K."/>
            <person name="Daligault H."/>
            <person name="Erkkila T."/>
            <person name="Gu W."/>
            <person name="Munk A.C.C."/>
            <person name="Teshima H."/>
            <person name="Xu Y."/>
            <person name="Chain P."/>
            <person name="Chen A."/>
            <person name="Krypides N."/>
            <person name="Mavromatis K."/>
            <person name="Markowitz V."/>
            <person name="Szeto E."/>
            <person name="Ivanova N."/>
            <person name="Mikhailova N."/>
            <person name="Ovchinnikova G."/>
            <person name="Pagani I."/>
            <person name="Pati A."/>
            <person name="Goodwin L."/>
            <person name="Peters L."/>
            <person name="Pitluck S."/>
            <person name="Woyke T."/>
            <person name="Kerfeld C."/>
        </authorList>
    </citation>
    <scope>NUCLEOTIDE SEQUENCE [LARGE SCALE GENOMIC DNA]</scope>
    <source>
        <strain evidence="2 3">PCC 9333</strain>
    </source>
</reference>
<accession>K9VYH9</accession>
<evidence type="ECO:0008006" key="4">
    <source>
        <dbReference type="Google" id="ProtNLM"/>
    </source>
</evidence>
<sequence>MQNESWLRSLAWTDYRLAILFTVIIPLILLIWAFVQKSTGIQRLLMIYWRVSSLLLITLYLMIASWPIAFLSSLLARILIPISLWFWVDINEEIDDMQPRPLKLAVQAWRWAITTYCILGSLAIIPFLPCAFSQGLIKTTYCQVWLEAPWLYKAFFHANSRPDFLGGLGIFALIIYVFLLSYFVLVRLGKQGRSALQQ</sequence>
<dbReference type="STRING" id="1173022.Cri9333_1322"/>